<evidence type="ECO:0000313" key="5">
    <source>
        <dbReference type="Proteomes" id="UP000434957"/>
    </source>
</evidence>
<dbReference type="OrthoDB" id="113997at2759"/>
<sequence length="99" mass="11040">MQLLAAIEKEVIRQNEEQTSNSFSSVKSFREFITIARPAADVRVNLKFCCLDAERLKGRHGTRVTGVGATQRVVLEPTANALNNLTPLKRKPYVVQVTV</sequence>
<name>A0A6A4FVS0_9STRA</name>
<dbReference type="Proteomes" id="UP000435112">
    <property type="component" value="Unassembled WGS sequence"/>
</dbReference>
<dbReference type="Proteomes" id="UP000434957">
    <property type="component" value="Unassembled WGS sequence"/>
</dbReference>
<reference evidence="3 5" key="1">
    <citation type="submission" date="2018-08" db="EMBL/GenBank/DDBJ databases">
        <title>Genomic investigation of the strawberry pathogen Phytophthora fragariae indicates pathogenicity is determined by transcriptional variation in three key races.</title>
        <authorList>
            <person name="Adams T.M."/>
            <person name="Armitage A.D."/>
            <person name="Sobczyk M.K."/>
            <person name="Bates H.J."/>
            <person name="Dunwell J.M."/>
            <person name="Nellist C.F."/>
            <person name="Harrison R.J."/>
        </authorList>
    </citation>
    <scope>NUCLEOTIDE SEQUENCE [LARGE SCALE GENOMIC DNA]</scope>
    <source>
        <strain evidence="2 4">SCRP249</strain>
        <strain evidence="1 6">SCRP324</strain>
        <strain evidence="3 5">SCRP333</strain>
    </source>
</reference>
<proteinExistence type="predicted"/>
<protein>
    <submittedName>
        <fullName evidence="3">Uncharacterized protein</fullName>
    </submittedName>
</protein>
<evidence type="ECO:0000313" key="4">
    <source>
        <dbReference type="Proteomes" id="UP000429607"/>
    </source>
</evidence>
<gene>
    <name evidence="2" type="ORF">PR001_g2401</name>
    <name evidence="1" type="ORF">PR002_g3997</name>
    <name evidence="3" type="ORF">PR003_g4163</name>
</gene>
<evidence type="ECO:0000313" key="3">
    <source>
        <dbReference type="EMBL" id="KAE9352844.1"/>
    </source>
</evidence>
<accession>A0A6A4FVS0</accession>
<organism evidence="3 5">
    <name type="scientific">Phytophthora rubi</name>
    <dbReference type="NCBI Taxonomy" id="129364"/>
    <lineage>
        <taxon>Eukaryota</taxon>
        <taxon>Sar</taxon>
        <taxon>Stramenopiles</taxon>
        <taxon>Oomycota</taxon>
        <taxon>Peronosporomycetes</taxon>
        <taxon>Peronosporales</taxon>
        <taxon>Peronosporaceae</taxon>
        <taxon>Phytophthora</taxon>
    </lineage>
</organism>
<dbReference type="EMBL" id="QXFU01000151">
    <property type="protein sequence ID" value="KAE9042251.1"/>
    <property type="molecule type" value="Genomic_DNA"/>
</dbReference>
<dbReference type="Proteomes" id="UP000429607">
    <property type="component" value="Unassembled WGS sequence"/>
</dbReference>
<keyword evidence="5" id="KW-1185">Reference proteome</keyword>
<evidence type="ECO:0000313" key="2">
    <source>
        <dbReference type="EMBL" id="KAE9050406.1"/>
    </source>
</evidence>
<evidence type="ECO:0000313" key="6">
    <source>
        <dbReference type="Proteomes" id="UP000435112"/>
    </source>
</evidence>
<evidence type="ECO:0000313" key="1">
    <source>
        <dbReference type="EMBL" id="KAE9042251.1"/>
    </source>
</evidence>
<dbReference type="AlphaFoldDB" id="A0A6A4FVS0"/>
<dbReference type="EMBL" id="QXFV01000082">
    <property type="protein sequence ID" value="KAE9050406.1"/>
    <property type="molecule type" value="Genomic_DNA"/>
</dbReference>
<dbReference type="EMBL" id="QXFT01000155">
    <property type="protein sequence ID" value="KAE9352844.1"/>
    <property type="molecule type" value="Genomic_DNA"/>
</dbReference>
<comment type="caution">
    <text evidence="3">The sequence shown here is derived from an EMBL/GenBank/DDBJ whole genome shotgun (WGS) entry which is preliminary data.</text>
</comment>